<dbReference type="GO" id="GO:0004497">
    <property type="term" value="F:monooxygenase activity"/>
    <property type="evidence" value="ECO:0007669"/>
    <property type="project" value="UniProtKB-KW"/>
</dbReference>
<dbReference type="Gene3D" id="3.50.50.60">
    <property type="entry name" value="FAD/NAD(P)-binding domain"/>
    <property type="match status" value="2"/>
</dbReference>
<sequence>MEPSDTNGKTICIIGGGPSGLIALKAVLDRPEIKDRLWKPTLFEARDDVGGVWLPSQSTTPTHDDLPETPLYDSLTTNIPHPLMAYTCWPFPPSTDLYPHAKAVEDYFKSFVDTFGLRKWIQCRKIVENVTWDAEVKKWRVTYRENEPEHTASSSAHFDYTIVANGHYHLPRYPPIPGLDDWRASGKLTHSAWYRHPLETDQGKTVLVIGGGASGNDVANEMSETGRSFVLHSFPDSAGQGTQKPNIRVKPPPTHFLSTSKGEVAFADGTIETGIHRCILATGYEMSFPFLGEDVVQPYHDLESIPLMSNVSNTTFSVFPLARHVFPVPSESVGYPPRSIAFLGLPIKIAPFPLVEAQAHYAVGVFANPGSFDADAEREGVSKRVESLKTRFGGDEGEVMKRYHVFEEPLSQFWYREDLWPSGPPTEEWEKDGFVARAQLRAYWTSLPMEERVKWVKGVGESGWNRGQQGDAGGWEEARREWGVVVKTLTERVVASVAVGNGLPDGQEVNAVAG</sequence>
<comment type="similarity">
    <text evidence="1">Belongs to the FMO family.</text>
</comment>
<protein>
    <submittedName>
        <fullName evidence="6">Monooxygenase</fullName>
    </submittedName>
</protein>
<dbReference type="InterPro" id="IPR020946">
    <property type="entry name" value="Flavin_mOase-like"/>
</dbReference>
<reference evidence="6 7" key="1">
    <citation type="submission" date="2024-05" db="EMBL/GenBank/DDBJ databases">
        <title>A draft genome resource for the thread blight pathogen Marasmius tenuissimus strain MS-2.</title>
        <authorList>
            <person name="Yulfo-Soto G.E."/>
            <person name="Baruah I.K."/>
            <person name="Amoako-Attah I."/>
            <person name="Bukari Y."/>
            <person name="Meinhardt L.W."/>
            <person name="Bailey B.A."/>
            <person name="Cohen S.P."/>
        </authorList>
    </citation>
    <scope>NUCLEOTIDE SEQUENCE [LARGE SCALE GENOMIC DNA]</scope>
    <source>
        <strain evidence="6 7">MS-2</strain>
    </source>
</reference>
<evidence type="ECO:0000256" key="2">
    <source>
        <dbReference type="ARBA" id="ARBA00022630"/>
    </source>
</evidence>
<evidence type="ECO:0000256" key="1">
    <source>
        <dbReference type="ARBA" id="ARBA00009183"/>
    </source>
</evidence>
<dbReference type="Pfam" id="PF00743">
    <property type="entry name" value="FMO-like"/>
    <property type="match status" value="1"/>
</dbReference>
<keyword evidence="2" id="KW-0285">Flavoprotein</keyword>
<keyword evidence="3" id="KW-0274">FAD</keyword>
<dbReference type="Proteomes" id="UP001437256">
    <property type="component" value="Unassembled WGS sequence"/>
</dbReference>
<evidence type="ECO:0000256" key="3">
    <source>
        <dbReference type="ARBA" id="ARBA00022827"/>
    </source>
</evidence>
<dbReference type="InterPro" id="IPR000960">
    <property type="entry name" value="Flavin_mOase"/>
</dbReference>
<name>A0ABR3A7V0_9AGAR</name>
<evidence type="ECO:0000313" key="6">
    <source>
        <dbReference type="EMBL" id="KAL0070071.1"/>
    </source>
</evidence>
<evidence type="ECO:0000313" key="7">
    <source>
        <dbReference type="Proteomes" id="UP001437256"/>
    </source>
</evidence>
<dbReference type="InterPro" id="IPR050346">
    <property type="entry name" value="FMO-like"/>
</dbReference>
<evidence type="ECO:0000256" key="5">
    <source>
        <dbReference type="ARBA" id="ARBA00023002"/>
    </source>
</evidence>
<dbReference type="PRINTS" id="PR00370">
    <property type="entry name" value="FMOXYGENASE"/>
</dbReference>
<dbReference type="SUPFAM" id="SSF51905">
    <property type="entry name" value="FAD/NAD(P)-binding domain"/>
    <property type="match status" value="1"/>
</dbReference>
<accession>A0ABR3A7V0</accession>
<evidence type="ECO:0000256" key="4">
    <source>
        <dbReference type="ARBA" id="ARBA00022857"/>
    </source>
</evidence>
<keyword evidence="5" id="KW-0560">Oxidoreductase</keyword>
<comment type="caution">
    <text evidence="6">The sequence shown here is derived from an EMBL/GenBank/DDBJ whole genome shotgun (WGS) entry which is preliminary data.</text>
</comment>
<dbReference type="EMBL" id="JBBXMP010000009">
    <property type="protein sequence ID" value="KAL0070071.1"/>
    <property type="molecule type" value="Genomic_DNA"/>
</dbReference>
<keyword evidence="4" id="KW-0521">NADP</keyword>
<dbReference type="PANTHER" id="PTHR23023">
    <property type="entry name" value="DIMETHYLANILINE MONOOXYGENASE"/>
    <property type="match status" value="1"/>
</dbReference>
<keyword evidence="7" id="KW-1185">Reference proteome</keyword>
<gene>
    <name evidence="6" type="primary">FMO1_2</name>
    <name evidence="6" type="ORF">AAF712_002968</name>
</gene>
<organism evidence="6 7">
    <name type="scientific">Marasmius tenuissimus</name>
    <dbReference type="NCBI Taxonomy" id="585030"/>
    <lineage>
        <taxon>Eukaryota</taxon>
        <taxon>Fungi</taxon>
        <taxon>Dikarya</taxon>
        <taxon>Basidiomycota</taxon>
        <taxon>Agaricomycotina</taxon>
        <taxon>Agaricomycetes</taxon>
        <taxon>Agaricomycetidae</taxon>
        <taxon>Agaricales</taxon>
        <taxon>Marasmiineae</taxon>
        <taxon>Marasmiaceae</taxon>
        <taxon>Marasmius</taxon>
    </lineage>
</organism>
<proteinExistence type="inferred from homology"/>
<keyword evidence="6" id="KW-0503">Monooxygenase</keyword>
<dbReference type="InterPro" id="IPR036188">
    <property type="entry name" value="FAD/NAD-bd_sf"/>
</dbReference>